<dbReference type="InterPro" id="IPR029058">
    <property type="entry name" value="AB_hydrolase_fold"/>
</dbReference>
<keyword evidence="6" id="KW-0106">Calcium</keyword>
<reference evidence="8" key="1">
    <citation type="submission" date="2015-05" db="EMBL/GenBank/DDBJ databases">
        <title>The complete genome of Altererythrobacter atlanticus strain 26DY36.</title>
        <authorList>
            <person name="Wu Y.-H."/>
            <person name="Cheng H."/>
            <person name="Wu X.-W."/>
        </authorList>
    </citation>
    <scope>NUCLEOTIDE SEQUENCE [LARGE SCALE GENOMIC DNA]</scope>
    <source>
        <strain evidence="8">26DY36</strain>
    </source>
</reference>
<keyword evidence="2" id="KW-0719">Serine esterase</keyword>
<keyword evidence="3" id="KW-0479">Metal-binding</keyword>
<dbReference type="RefSeq" id="WP_046902440.1">
    <property type="nucleotide sequence ID" value="NZ_CP011452.2"/>
</dbReference>
<dbReference type="Proteomes" id="UP000034392">
    <property type="component" value="Chromosome"/>
</dbReference>
<evidence type="ECO:0000256" key="6">
    <source>
        <dbReference type="ARBA" id="ARBA00022837"/>
    </source>
</evidence>
<organism evidence="8 9">
    <name type="scientific">Croceibacterium atlanticum</name>
    <dbReference type="NCBI Taxonomy" id="1267766"/>
    <lineage>
        <taxon>Bacteria</taxon>
        <taxon>Pseudomonadati</taxon>
        <taxon>Pseudomonadota</taxon>
        <taxon>Alphaproteobacteria</taxon>
        <taxon>Sphingomonadales</taxon>
        <taxon>Erythrobacteraceae</taxon>
        <taxon>Croceibacterium</taxon>
    </lineage>
</organism>
<evidence type="ECO:0000256" key="2">
    <source>
        <dbReference type="ARBA" id="ARBA00022487"/>
    </source>
</evidence>
<dbReference type="SUPFAM" id="SSF53474">
    <property type="entry name" value="alpha/beta-Hydrolases"/>
    <property type="match status" value="1"/>
</dbReference>
<evidence type="ECO:0000256" key="7">
    <source>
        <dbReference type="ARBA" id="ARBA00023157"/>
    </source>
</evidence>
<evidence type="ECO:0000256" key="3">
    <source>
        <dbReference type="ARBA" id="ARBA00022723"/>
    </source>
</evidence>
<accession>A0A0F7KQH9</accession>
<dbReference type="PATRIC" id="fig|1267766.3.peg.342"/>
<dbReference type="PANTHER" id="PTHR33938">
    <property type="entry name" value="FERULOYL ESTERASE B-RELATED"/>
    <property type="match status" value="1"/>
</dbReference>
<keyword evidence="9" id="KW-1185">Reference proteome</keyword>
<evidence type="ECO:0000256" key="5">
    <source>
        <dbReference type="ARBA" id="ARBA00022801"/>
    </source>
</evidence>
<dbReference type="EMBL" id="CP011452">
    <property type="protein sequence ID" value="AKH41397.1"/>
    <property type="molecule type" value="Genomic_DNA"/>
</dbReference>
<dbReference type="PANTHER" id="PTHR33938:SF15">
    <property type="entry name" value="FERULOYL ESTERASE B-RELATED"/>
    <property type="match status" value="1"/>
</dbReference>
<comment type="similarity">
    <text evidence="1">Belongs to the tannase family.</text>
</comment>
<evidence type="ECO:0000313" key="9">
    <source>
        <dbReference type="Proteomes" id="UP000034392"/>
    </source>
</evidence>
<dbReference type="AlphaFoldDB" id="A0A0F7KQH9"/>
<dbReference type="OrthoDB" id="7197884at2"/>
<dbReference type="Pfam" id="PF07519">
    <property type="entry name" value="Tannase"/>
    <property type="match status" value="1"/>
</dbReference>
<dbReference type="KEGG" id="aay:WYH_00334"/>
<sequence length="585" mass="61507">MRTFQFASAAAAIALLSSCAGTQSSDSGELSGAAAGSVERCTALAQGSGLDWPDPSTRILSATYREAGPLEAPPGMAGPPGPPAMLPAHCDIIGVSQERSGVDGQDYAIRFHLRLPDRWNGRFFMQGGGGTNGNLGDAVGSLRAGTPALAQGYAVLSQDSGHDNATNTVPERGGQSAFGFDPRARADYGGDSLEVSTLAGKALVRSYYGSDPSYSYFVGCSKGGQEGMALAQQYPDLYDGIIAAAPGFSLPRAAVAEAWNTQAFASVVRARGEEVSMASLPSAFSAGDLNLVRDAVLQACDALDGLEDGIVAAYRQCGSDKVMPRLRNLQCSQGKTDNCLSTAQIDALQAIRQGPQANDGSQIYPGFPWDAGWADLGWRIWMTGAPEIGAPSINVAMGAPSLAAVFSSPPRAFESVDGNLAYMLTYDFDRDPAAIDAVVAPFKRSAWEDISARSSNLDAFRQNGGKLIVPHGVSDPVFSISDTLQWWDEVDARYDGSASEFTRVFPVPGMGHCQGGPATDQFDDFSAIVKWVEQGEAPDRLAAAAGPMSPWPGRERALCPYPLVPRPIDDSTEGDENAAAFVCKT</sequence>
<dbReference type="GO" id="GO:0046872">
    <property type="term" value="F:metal ion binding"/>
    <property type="evidence" value="ECO:0007669"/>
    <property type="project" value="UniProtKB-KW"/>
</dbReference>
<protein>
    <submittedName>
        <fullName evidence="8">Tannase and feruloyl esterase</fullName>
    </submittedName>
</protein>
<evidence type="ECO:0000313" key="8">
    <source>
        <dbReference type="EMBL" id="AKH41397.1"/>
    </source>
</evidence>
<dbReference type="PROSITE" id="PS51257">
    <property type="entry name" value="PROKAR_LIPOPROTEIN"/>
    <property type="match status" value="1"/>
</dbReference>
<keyword evidence="5" id="KW-0378">Hydrolase</keyword>
<keyword evidence="7" id="KW-1015">Disulfide bond</keyword>
<dbReference type="STRING" id="1267766.WYH_00334"/>
<evidence type="ECO:0000256" key="1">
    <source>
        <dbReference type="ARBA" id="ARBA00006249"/>
    </source>
</evidence>
<gene>
    <name evidence="8" type="ORF">WYH_00334</name>
</gene>
<evidence type="ECO:0000256" key="4">
    <source>
        <dbReference type="ARBA" id="ARBA00022729"/>
    </source>
</evidence>
<keyword evidence="4" id="KW-0732">Signal</keyword>
<dbReference type="InterPro" id="IPR011118">
    <property type="entry name" value="Tannase/feruloyl_esterase"/>
</dbReference>
<dbReference type="Gene3D" id="3.40.50.1820">
    <property type="entry name" value="alpha/beta hydrolase"/>
    <property type="match status" value="1"/>
</dbReference>
<dbReference type="GO" id="GO:0052689">
    <property type="term" value="F:carboxylic ester hydrolase activity"/>
    <property type="evidence" value="ECO:0007669"/>
    <property type="project" value="UniProtKB-KW"/>
</dbReference>
<name>A0A0F7KQH9_9SPHN</name>
<proteinExistence type="inferred from homology"/>